<evidence type="ECO:0000256" key="1">
    <source>
        <dbReference type="ARBA" id="ARBA00001947"/>
    </source>
</evidence>
<feature type="domain" description="Peptidase M14" evidence="5">
    <location>
        <begin position="22"/>
        <end position="274"/>
    </location>
</feature>
<dbReference type="PANTHER" id="PTHR11705">
    <property type="entry name" value="PROTEASE FAMILY M14 CARBOXYPEPTIDASE A,B"/>
    <property type="match status" value="1"/>
</dbReference>
<keyword evidence="4" id="KW-0732">Signal</keyword>
<dbReference type="CDD" id="cd06227">
    <property type="entry name" value="M14-CPA-like"/>
    <property type="match status" value="1"/>
</dbReference>
<dbReference type="GO" id="GO:0004181">
    <property type="term" value="F:metallocarboxypeptidase activity"/>
    <property type="evidence" value="ECO:0007669"/>
    <property type="project" value="InterPro"/>
</dbReference>
<dbReference type="EMBL" id="CAJJDP010000001">
    <property type="protein sequence ID" value="CAD8132409.1"/>
    <property type="molecule type" value="Genomic_DNA"/>
</dbReference>
<feature type="chain" id="PRO_5035744950" description="Peptidase M14 domain-containing protein" evidence="4">
    <location>
        <begin position="16"/>
        <end position="317"/>
    </location>
</feature>
<dbReference type="OMA" id="RYVERGH"/>
<dbReference type="GO" id="GO:0006508">
    <property type="term" value="P:proteolysis"/>
    <property type="evidence" value="ECO:0007669"/>
    <property type="project" value="InterPro"/>
</dbReference>
<dbReference type="PROSITE" id="PS52035">
    <property type="entry name" value="PEPTIDASE_M14"/>
    <property type="match status" value="1"/>
</dbReference>
<dbReference type="PANTHER" id="PTHR11705:SF119">
    <property type="entry name" value="OS02G0119300 PROTEIN"/>
    <property type="match status" value="1"/>
</dbReference>
<dbReference type="SMART" id="SM00631">
    <property type="entry name" value="Zn_pept"/>
    <property type="match status" value="1"/>
</dbReference>
<evidence type="ECO:0000256" key="3">
    <source>
        <dbReference type="PROSITE-ProRule" id="PRU01379"/>
    </source>
</evidence>
<protein>
    <recommendedName>
        <fullName evidence="5">Peptidase M14 domain-containing protein</fullName>
    </recommendedName>
</protein>
<keyword evidence="7" id="KW-1185">Reference proteome</keyword>
<evidence type="ECO:0000256" key="2">
    <source>
        <dbReference type="ARBA" id="ARBA00005988"/>
    </source>
</evidence>
<dbReference type="Proteomes" id="UP000683925">
    <property type="component" value="Unassembled WGS sequence"/>
</dbReference>
<dbReference type="InterPro" id="IPR000834">
    <property type="entry name" value="Peptidase_M14"/>
</dbReference>
<dbReference type="GO" id="GO:0005615">
    <property type="term" value="C:extracellular space"/>
    <property type="evidence" value="ECO:0007669"/>
    <property type="project" value="TreeGrafter"/>
</dbReference>
<comment type="similarity">
    <text evidence="2 3">Belongs to the peptidase M14 family.</text>
</comment>
<evidence type="ECO:0000313" key="7">
    <source>
        <dbReference type="Proteomes" id="UP000683925"/>
    </source>
</evidence>
<feature type="active site" description="Proton donor/acceptor" evidence="3">
    <location>
        <position position="250"/>
    </location>
</feature>
<accession>A0A8S1S0D1</accession>
<name>A0A8S1S0D1_PAROT</name>
<gene>
    <name evidence="6" type="ORF">POCTA_138.1.T0030418</name>
</gene>
<comment type="caution">
    <text evidence="6">The sequence shown here is derived from an EMBL/GenBank/DDBJ whole genome shotgun (WGS) entry which is preliminary data.</text>
</comment>
<dbReference type="GO" id="GO:0008270">
    <property type="term" value="F:zinc ion binding"/>
    <property type="evidence" value="ECO:0007669"/>
    <property type="project" value="InterPro"/>
</dbReference>
<evidence type="ECO:0000259" key="5">
    <source>
        <dbReference type="PROSITE" id="PS52035"/>
    </source>
</evidence>
<dbReference type="Pfam" id="PF00246">
    <property type="entry name" value="Peptidase_M14"/>
    <property type="match status" value="1"/>
</dbReference>
<sequence length="317" mass="36719">MKIFVILILIKLAFAGTQLPPFYHTTDEVEAEVKNILKNCQMKATQKKYGIIDSITLKPKLDHENKNKAFVIFGEHARELISVETGLHFLNQICHTPLDFKLKLIINMNPTSRRYVERGHYCLRENLNGVDLNRNYGFQWKFKENHFVQDSSGPEPFSEVETQTVRDILSSFKPRTFVTVHSGTLAILHPWAFKKEDVVFAHHHNLRGVKNECVDCLIGGAATQIGYTASGNSMDYAYGMAKVKRSYTLEIFEFEKQNQRKEPDSNFAEFLQHKEKVKSEISNKELFCFDYFNPRSEDQYNELVAKWSNIILQLIQS</sequence>
<comment type="cofactor">
    <cofactor evidence="1">
        <name>Zn(2+)</name>
        <dbReference type="ChEBI" id="CHEBI:29105"/>
    </cofactor>
</comment>
<feature type="signal peptide" evidence="4">
    <location>
        <begin position="1"/>
        <end position="15"/>
    </location>
</feature>
<proteinExistence type="inferred from homology"/>
<evidence type="ECO:0000256" key="4">
    <source>
        <dbReference type="SAM" id="SignalP"/>
    </source>
</evidence>
<reference evidence="6" key="1">
    <citation type="submission" date="2021-01" db="EMBL/GenBank/DDBJ databases">
        <authorList>
            <consortium name="Genoscope - CEA"/>
            <person name="William W."/>
        </authorList>
    </citation>
    <scope>NUCLEOTIDE SEQUENCE</scope>
</reference>
<dbReference type="InterPro" id="IPR034269">
    <property type="entry name" value="At5g42320_M14_CPD"/>
</dbReference>
<dbReference type="OrthoDB" id="3626597at2759"/>
<evidence type="ECO:0000313" key="6">
    <source>
        <dbReference type="EMBL" id="CAD8132409.1"/>
    </source>
</evidence>
<organism evidence="6 7">
    <name type="scientific">Paramecium octaurelia</name>
    <dbReference type="NCBI Taxonomy" id="43137"/>
    <lineage>
        <taxon>Eukaryota</taxon>
        <taxon>Sar</taxon>
        <taxon>Alveolata</taxon>
        <taxon>Ciliophora</taxon>
        <taxon>Intramacronucleata</taxon>
        <taxon>Oligohymenophorea</taxon>
        <taxon>Peniculida</taxon>
        <taxon>Parameciidae</taxon>
        <taxon>Paramecium</taxon>
    </lineage>
</organism>
<dbReference type="AlphaFoldDB" id="A0A8S1S0D1"/>